<keyword evidence="6" id="KW-1185">Reference proteome</keyword>
<gene>
    <name evidence="5" type="ORF">GGQ72_001056</name>
</gene>
<dbReference type="SMART" id="SM00418">
    <property type="entry name" value="HTH_ARSR"/>
    <property type="match status" value="1"/>
</dbReference>
<organism evidence="5 6">
    <name type="scientific">Rhizobium rhizoryzae</name>
    <dbReference type="NCBI Taxonomy" id="451876"/>
    <lineage>
        <taxon>Bacteria</taxon>
        <taxon>Pseudomonadati</taxon>
        <taxon>Pseudomonadota</taxon>
        <taxon>Alphaproteobacteria</taxon>
        <taxon>Hyphomicrobiales</taxon>
        <taxon>Rhizobiaceae</taxon>
        <taxon>Rhizobium/Agrobacterium group</taxon>
        <taxon>Rhizobium</taxon>
    </lineage>
</organism>
<evidence type="ECO:0000259" key="4">
    <source>
        <dbReference type="PROSITE" id="PS50987"/>
    </source>
</evidence>
<evidence type="ECO:0000313" key="6">
    <source>
        <dbReference type="Proteomes" id="UP000519897"/>
    </source>
</evidence>
<dbReference type="InterPro" id="IPR036390">
    <property type="entry name" value="WH_DNA-bd_sf"/>
</dbReference>
<evidence type="ECO:0000256" key="2">
    <source>
        <dbReference type="ARBA" id="ARBA00023125"/>
    </source>
</evidence>
<dbReference type="InterPro" id="IPR051011">
    <property type="entry name" value="Metal_resp_trans_reg"/>
</dbReference>
<dbReference type="NCBIfam" id="NF033788">
    <property type="entry name" value="HTH_metalloreg"/>
    <property type="match status" value="1"/>
</dbReference>
<feature type="domain" description="HTH arsR-type" evidence="4">
    <location>
        <begin position="17"/>
        <end position="108"/>
    </location>
</feature>
<keyword evidence="3" id="KW-0804">Transcription</keyword>
<dbReference type="PANTHER" id="PTHR43132">
    <property type="entry name" value="ARSENICAL RESISTANCE OPERON REPRESSOR ARSR-RELATED"/>
    <property type="match status" value="1"/>
</dbReference>
<accession>A0A7W6PR27</accession>
<reference evidence="5 6" key="1">
    <citation type="submission" date="2020-08" db="EMBL/GenBank/DDBJ databases">
        <title>Genomic Encyclopedia of Type Strains, Phase IV (KMG-IV): sequencing the most valuable type-strain genomes for metagenomic binning, comparative biology and taxonomic classification.</title>
        <authorList>
            <person name="Goeker M."/>
        </authorList>
    </citation>
    <scope>NUCLEOTIDE SEQUENCE [LARGE SCALE GENOMIC DNA]</scope>
    <source>
        <strain evidence="5 6">DSM 29514</strain>
    </source>
</reference>
<dbReference type="InterPro" id="IPR001845">
    <property type="entry name" value="HTH_ArsR_DNA-bd_dom"/>
</dbReference>
<dbReference type="Proteomes" id="UP000519897">
    <property type="component" value="Unassembled WGS sequence"/>
</dbReference>
<dbReference type="CDD" id="cd00090">
    <property type="entry name" value="HTH_ARSR"/>
    <property type="match status" value="1"/>
</dbReference>
<dbReference type="SUPFAM" id="SSF46785">
    <property type="entry name" value="Winged helix' DNA-binding domain"/>
    <property type="match status" value="1"/>
</dbReference>
<dbReference type="EMBL" id="JACIEC010000001">
    <property type="protein sequence ID" value="MBB4142557.1"/>
    <property type="molecule type" value="Genomic_DNA"/>
</dbReference>
<dbReference type="Gene3D" id="1.10.10.10">
    <property type="entry name" value="Winged helix-like DNA-binding domain superfamily/Winged helix DNA-binding domain"/>
    <property type="match status" value="1"/>
</dbReference>
<sequence>MTYIASNVAFEVESLASDTPQASEVISHLKSLAHPVRLKIACALMENEYSVGQLEQQVNVHQPTLSQQLTVLREGGLVDTRLEGKQIFYRMKEEKSVALIVALSRIFA</sequence>
<dbReference type="Pfam" id="PF01022">
    <property type="entry name" value="HTH_5"/>
    <property type="match status" value="1"/>
</dbReference>
<dbReference type="InterPro" id="IPR036388">
    <property type="entry name" value="WH-like_DNA-bd_sf"/>
</dbReference>
<comment type="caution">
    <text evidence="5">The sequence shown here is derived from an EMBL/GenBank/DDBJ whole genome shotgun (WGS) entry which is preliminary data.</text>
</comment>
<dbReference type="PANTHER" id="PTHR43132:SF2">
    <property type="entry name" value="ARSENICAL RESISTANCE OPERON REPRESSOR ARSR-RELATED"/>
    <property type="match status" value="1"/>
</dbReference>
<dbReference type="GO" id="GO:0003677">
    <property type="term" value="F:DNA binding"/>
    <property type="evidence" value="ECO:0007669"/>
    <property type="project" value="UniProtKB-KW"/>
</dbReference>
<dbReference type="PROSITE" id="PS50987">
    <property type="entry name" value="HTH_ARSR_2"/>
    <property type="match status" value="1"/>
</dbReference>
<evidence type="ECO:0000313" key="5">
    <source>
        <dbReference type="EMBL" id="MBB4142557.1"/>
    </source>
</evidence>
<keyword evidence="1" id="KW-0805">Transcription regulation</keyword>
<dbReference type="AlphaFoldDB" id="A0A7W6PR27"/>
<keyword evidence="2" id="KW-0238">DNA-binding</keyword>
<evidence type="ECO:0000256" key="3">
    <source>
        <dbReference type="ARBA" id="ARBA00023163"/>
    </source>
</evidence>
<evidence type="ECO:0000256" key="1">
    <source>
        <dbReference type="ARBA" id="ARBA00023015"/>
    </source>
</evidence>
<name>A0A7W6PR27_9HYPH</name>
<proteinExistence type="predicted"/>
<dbReference type="GO" id="GO:0003700">
    <property type="term" value="F:DNA-binding transcription factor activity"/>
    <property type="evidence" value="ECO:0007669"/>
    <property type="project" value="InterPro"/>
</dbReference>
<dbReference type="InterPro" id="IPR011991">
    <property type="entry name" value="ArsR-like_HTH"/>
</dbReference>
<dbReference type="RefSeq" id="WP_165136414.1">
    <property type="nucleotide sequence ID" value="NZ_CP049250.1"/>
</dbReference>
<dbReference type="PRINTS" id="PR00778">
    <property type="entry name" value="HTHARSR"/>
</dbReference>
<protein>
    <submittedName>
        <fullName evidence="5">ArsR family transcriptional regulator</fullName>
    </submittedName>
</protein>